<feature type="transmembrane region" description="Helical" evidence="6">
    <location>
        <begin position="153"/>
        <end position="173"/>
    </location>
</feature>
<evidence type="ECO:0000313" key="10">
    <source>
        <dbReference type="Proteomes" id="UP000238534"/>
    </source>
</evidence>
<protein>
    <submittedName>
        <fullName evidence="7">Flippase</fullName>
    </submittedName>
</protein>
<dbReference type="PANTHER" id="PTHR30250:SF11">
    <property type="entry name" value="O-ANTIGEN TRANSPORTER-RELATED"/>
    <property type="match status" value="1"/>
</dbReference>
<organism evidence="7 10">
    <name type="scientific">Chryseobacterium culicis</name>
    <dbReference type="NCBI Taxonomy" id="680127"/>
    <lineage>
        <taxon>Bacteria</taxon>
        <taxon>Pseudomonadati</taxon>
        <taxon>Bacteroidota</taxon>
        <taxon>Flavobacteriia</taxon>
        <taxon>Flavobacteriales</taxon>
        <taxon>Weeksellaceae</taxon>
        <taxon>Chryseobacterium group</taxon>
        <taxon>Chryseobacterium</taxon>
    </lineage>
</organism>
<keyword evidence="5 6" id="KW-0472">Membrane</keyword>
<keyword evidence="2" id="KW-1003">Cell membrane</keyword>
<keyword evidence="9" id="KW-1185">Reference proteome</keyword>
<dbReference type="EMBL" id="PCPH01000005">
    <property type="protein sequence ID" value="PRB88375.1"/>
    <property type="molecule type" value="Genomic_DNA"/>
</dbReference>
<evidence type="ECO:0000256" key="5">
    <source>
        <dbReference type="ARBA" id="ARBA00023136"/>
    </source>
</evidence>
<evidence type="ECO:0000256" key="1">
    <source>
        <dbReference type="ARBA" id="ARBA00004651"/>
    </source>
</evidence>
<name>A0A2S9CMK7_CHRCI</name>
<feature type="transmembrane region" description="Helical" evidence="6">
    <location>
        <begin position="20"/>
        <end position="39"/>
    </location>
</feature>
<dbReference type="OrthoDB" id="9815702at2"/>
<accession>A0A2S9CMK7</accession>
<feature type="transmembrane region" description="Helical" evidence="6">
    <location>
        <begin position="328"/>
        <end position="348"/>
    </location>
</feature>
<evidence type="ECO:0000313" key="9">
    <source>
        <dbReference type="Proteomes" id="UP000238325"/>
    </source>
</evidence>
<proteinExistence type="predicted"/>
<keyword evidence="4 6" id="KW-1133">Transmembrane helix</keyword>
<dbReference type="InterPro" id="IPR002797">
    <property type="entry name" value="Polysacc_synth"/>
</dbReference>
<evidence type="ECO:0000256" key="2">
    <source>
        <dbReference type="ARBA" id="ARBA00022475"/>
    </source>
</evidence>
<feature type="transmembrane region" description="Helical" evidence="6">
    <location>
        <begin position="360"/>
        <end position="383"/>
    </location>
</feature>
<feature type="transmembrane region" description="Helical" evidence="6">
    <location>
        <begin position="389"/>
        <end position="409"/>
    </location>
</feature>
<feature type="transmembrane region" description="Helical" evidence="6">
    <location>
        <begin position="293"/>
        <end position="316"/>
    </location>
</feature>
<dbReference type="AlphaFoldDB" id="A0A2S9CMK7"/>
<comment type="subcellular location">
    <subcellularLocation>
        <location evidence="1">Cell membrane</location>
        <topology evidence="1">Multi-pass membrane protein</topology>
    </subcellularLocation>
</comment>
<feature type="transmembrane region" description="Helical" evidence="6">
    <location>
        <begin position="179"/>
        <end position="202"/>
    </location>
</feature>
<evidence type="ECO:0000313" key="7">
    <source>
        <dbReference type="EMBL" id="PRB81720.1"/>
    </source>
</evidence>
<evidence type="ECO:0000256" key="3">
    <source>
        <dbReference type="ARBA" id="ARBA00022692"/>
    </source>
</evidence>
<comment type="caution">
    <text evidence="7">The sequence shown here is derived from an EMBL/GenBank/DDBJ whole genome shotgun (WGS) entry which is preliminary data.</text>
</comment>
<dbReference type="RefSeq" id="WP_105683838.1">
    <property type="nucleotide sequence ID" value="NZ_JBBGZD010000004.1"/>
</dbReference>
<dbReference type="Proteomes" id="UP000238534">
    <property type="component" value="Unassembled WGS sequence"/>
</dbReference>
<reference evidence="9 10" key="1">
    <citation type="submission" date="2017-09" db="EMBL/GenBank/DDBJ databases">
        <title>Genomic, metabolic, and phenotypic characteristics of bacterial isolates from the natural microbiome of the model nematode Caenorhabditis elegans.</title>
        <authorList>
            <person name="Zimmermann J."/>
            <person name="Obeng N."/>
            <person name="Yang W."/>
            <person name="Obeng O."/>
            <person name="Kissoyan K."/>
            <person name="Pees B."/>
            <person name="Dirksen P."/>
            <person name="Hoppner M."/>
            <person name="Franke A."/>
            <person name="Rosenstiel P."/>
            <person name="Leippe M."/>
            <person name="Dierking K."/>
            <person name="Kaleta C."/>
            <person name="Schulenburg H."/>
        </authorList>
    </citation>
    <scope>NUCLEOTIDE SEQUENCE [LARGE SCALE GENOMIC DNA]</scope>
    <source>
        <strain evidence="7 10">MYb25</strain>
        <strain evidence="8 9">MYb44</strain>
    </source>
</reference>
<dbReference type="PANTHER" id="PTHR30250">
    <property type="entry name" value="PST FAMILY PREDICTED COLANIC ACID TRANSPORTER"/>
    <property type="match status" value="1"/>
</dbReference>
<dbReference type="InterPro" id="IPR050833">
    <property type="entry name" value="Poly_Biosynth_Transport"/>
</dbReference>
<evidence type="ECO:0000313" key="8">
    <source>
        <dbReference type="EMBL" id="PRB88375.1"/>
    </source>
</evidence>
<keyword evidence="3 6" id="KW-0812">Transmembrane</keyword>
<dbReference type="GO" id="GO:0005886">
    <property type="term" value="C:plasma membrane"/>
    <property type="evidence" value="ECO:0007669"/>
    <property type="project" value="UniProtKB-SubCell"/>
</dbReference>
<dbReference type="EMBL" id="PCPP01000004">
    <property type="protein sequence ID" value="PRB81720.1"/>
    <property type="molecule type" value="Genomic_DNA"/>
</dbReference>
<feature type="transmembrane region" description="Helical" evidence="6">
    <location>
        <begin position="51"/>
        <end position="74"/>
    </location>
</feature>
<gene>
    <name evidence="7" type="ORF">CQ022_18770</name>
    <name evidence="8" type="ORF">CQ033_17675</name>
</gene>
<dbReference type="Proteomes" id="UP000238325">
    <property type="component" value="Unassembled WGS sequence"/>
</dbReference>
<evidence type="ECO:0000256" key="6">
    <source>
        <dbReference type="SAM" id="Phobius"/>
    </source>
</evidence>
<evidence type="ECO:0000256" key="4">
    <source>
        <dbReference type="ARBA" id="ARBA00022989"/>
    </source>
</evidence>
<dbReference type="Pfam" id="PF01943">
    <property type="entry name" value="Polysacc_synt"/>
    <property type="match status" value="1"/>
</dbReference>
<feature type="transmembrane region" description="Helical" evidence="6">
    <location>
        <begin position="95"/>
        <end position="116"/>
    </location>
</feature>
<sequence length="417" mass="48218">MNKLISIIKNNEKLVKNFSYLSIIKIVTLFLPLFTYPYLLKTLGQSNYGLLIYSQAVVGYFVIFVNFGFSITTTREISQNRDNLSRISEIISATYFAKVLFFVISLLILYLLSIYINDIHQHFSLFLYTLLWLGLFEVFFPIYYFQGVEKMKYITMITLVSRVIFFICIFIFIKSKNDYVLFPIINLAGSLVGIICSLYILYKDGIRLIKPSFRETIYHIKSSYIMGLALGSNSLKSNLNLILIKNVLSFNEVAVFDLISKLLNIANTVIDLISQTVFPKLAKEKNKKFFLKLLKFVTVISIAMTLLYIAFGNMAIDLLSNNQIKNAYPVLILMSVMVPIYSIGTMLGRNCLNVYGYDRHVLYSMIISSFIYILVYLLLKTILKVDFNIYVFVGVYLLSFFVDTLYRYIICKKEKLI</sequence>
<feature type="transmembrane region" description="Helical" evidence="6">
    <location>
        <begin position="122"/>
        <end position="146"/>
    </location>
</feature>